<dbReference type="EMBL" id="JAPWIS010000025">
    <property type="protein sequence ID" value="MCZ4588783.1"/>
    <property type="molecule type" value="Genomic_DNA"/>
</dbReference>
<gene>
    <name evidence="6" type="ORF">O4328_34915</name>
    <name evidence="7" type="ORF">Q5707_40830</name>
    <name evidence="8" type="ORF">Q5707_44165</name>
</gene>
<evidence type="ECO:0000313" key="7">
    <source>
        <dbReference type="EMBL" id="WLF51823.1"/>
    </source>
</evidence>
<keyword evidence="9" id="KW-1185">Reference proteome</keyword>
<dbReference type="RefSeq" id="WP_206016554.1">
    <property type="nucleotide sequence ID" value="NZ_CP130956.1"/>
</dbReference>
<organism evidence="7 10">
    <name type="scientific">Rhodococcus opacus</name>
    <name type="common">Nocardia opaca</name>
    <dbReference type="NCBI Taxonomy" id="37919"/>
    <lineage>
        <taxon>Bacteria</taxon>
        <taxon>Bacillati</taxon>
        <taxon>Actinomycetota</taxon>
        <taxon>Actinomycetes</taxon>
        <taxon>Mycobacteriales</taxon>
        <taxon>Nocardiaceae</taxon>
        <taxon>Rhodococcus</taxon>
    </lineage>
</organism>
<dbReference type="GO" id="GO:0008202">
    <property type="term" value="P:steroid metabolic process"/>
    <property type="evidence" value="ECO:0007669"/>
    <property type="project" value="UniProtKB-ARBA"/>
</dbReference>
<dbReference type="InterPro" id="IPR050315">
    <property type="entry name" value="FAD-oxidoreductase_2"/>
</dbReference>
<geneLocation type="plasmid" evidence="7 10">
    <name>pRho-VOC14-L</name>
</geneLocation>
<sequence>MTTPDFDVIVIGSGAAGLSAGLSAIEHGASVLIVESQGEVGGSSRLSGGVVMASRSTLQQAAGIDDAEGNLFREYMSLNAWDLSAGPVRRWADSLGETIDWLQGHGVPFYEQLIFGGDESRPRGHCVEGGGQALVKALAAAYTARGGEIAFGRRVDSLAVEGGDLVGVVSGGETLTAAAVVLASGGFGANPDRLAEFYPSAWVPGESFYIGADGAQGDHLDFAEQLGVQLTGFDRGLRMLNPGIDKVHEAFLPGWTILVDRHGRRFADETAPYGILDALMRNRGNVGYVIFDEACLNPPAALADRYRDAYKQVWPNHAAFRPKHYTAEVMELFAEHERVHIADTVEALAASIGIPDVDLRGEIDRYNDLVALGEDADYAKPAKFLNPLATGPFYAVEVRPTAIAHTGFGLKIDEAGRVLARTGQVIPGLYAAGECTGGISGRVYVGSGSSLASATGFGRICGQTVTERLSQTPVSV</sequence>
<keyword evidence="3" id="KW-0274">FAD</keyword>
<feature type="domain" description="FAD-dependent oxidoreductase 2 FAD-binding" evidence="5">
    <location>
        <begin position="7"/>
        <end position="451"/>
    </location>
</feature>
<evidence type="ECO:0000256" key="3">
    <source>
        <dbReference type="ARBA" id="ARBA00022827"/>
    </source>
</evidence>
<keyword evidence="4" id="KW-0560">Oxidoreductase</keyword>
<protein>
    <submittedName>
        <fullName evidence="7">FAD-dependent oxidoreductase</fullName>
    </submittedName>
</protein>
<evidence type="ECO:0000259" key="5">
    <source>
        <dbReference type="Pfam" id="PF00890"/>
    </source>
</evidence>
<evidence type="ECO:0000256" key="4">
    <source>
        <dbReference type="ARBA" id="ARBA00023002"/>
    </source>
</evidence>
<name>A0AAX3YRN5_RHOOP</name>
<dbReference type="AlphaFoldDB" id="A0AAX3YRN5"/>
<accession>A0AAX3YRN5</accession>
<evidence type="ECO:0000256" key="2">
    <source>
        <dbReference type="ARBA" id="ARBA00022630"/>
    </source>
</evidence>
<dbReference type="PANTHER" id="PTHR43400:SF10">
    <property type="entry name" value="3-OXOSTEROID 1-DEHYDROGENASE"/>
    <property type="match status" value="1"/>
</dbReference>
<evidence type="ECO:0000256" key="1">
    <source>
        <dbReference type="ARBA" id="ARBA00001974"/>
    </source>
</evidence>
<evidence type="ECO:0000313" key="9">
    <source>
        <dbReference type="Proteomes" id="UP001066327"/>
    </source>
</evidence>
<keyword evidence="7" id="KW-0614">Plasmid</keyword>
<dbReference type="PRINTS" id="PR00411">
    <property type="entry name" value="PNDRDTASEI"/>
</dbReference>
<dbReference type="Proteomes" id="UP001231166">
    <property type="component" value="Plasmid pRho-VOC14-L"/>
</dbReference>
<dbReference type="GO" id="GO:0033765">
    <property type="term" value="F:steroid dehydrogenase activity, acting on the CH-CH group of donors"/>
    <property type="evidence" value="ECO:0007669"/>
    <property type="project" value="UniProtKB-ARBA"/>
</dbReference>
<dbReference type="SUPFAM" id="SSF56425">
    <property type="entry name" value="Succinate dehydrogenase/fumarate reductase flavoprotein, catalytic domain"/>
    <property type="match status" value="1"/>
</dbReference>
<dbReference type="EMBL" id="CP130956">
    <property type="protein sequence ID" value="WLF51823.1"/>
    <property type="molecule type" value="Genomic_DNA"/>
</dbReference>
<reference evidence="6" key="1">
    <citation type="submission" date="2022-12" db="EMBL/GenBank/DDBJ databases">
        <authorList>
            <person name="Krivoruchko A.V."/>
            <person name="Elkin A."/>
        </authorList>
    </citation>
    <scope>NUCLEOTIDE SEQUENCE</scope>
    <source>
        <strain evidence="6">IEGM 249</strain>
    </source>
</reference>
<comment type="cofactor">
    <cofactor evidence="1">
        <name>FAD</name>
        <dbReference type="ChEBI" id="CHEBI:57692"/>
    </cofactor>
</comment>
<dbReference type="Gene3D" id="3.50.50.60">
    <property type="entry name" value="FAD/NAD(P)-binding domain"/>
    <property type="match status" value="1"/>
</dbReference>
<dbReference type="InterPro" id="IPR027477">
    <property type="entry name" value="Succ_DH/fumarate_Rdtase_cat_sf"/>
</dbReference>
<evidence type="ECO:0000313" key="8">
    <source>
        <dbReference type="EMBL" id="WLF52380.1"/>
    </source>
</evidence>
<dbReference type="EMBL" id="CP130956">
    <property type="protein sequence ID" value="WLF52380.1"/>
    <property type="molecule type" value="Genomic_DNA"/>
</dbReference>
<reference evidence="7" key="2">
    <citation type="submission" date="2023-07" db="EMBL/GenBank/DDBJ databases">
        <title>Genomic analysis of Rhodococcus opacus VOC-14 with glycol ethers degradation activity.</title>
        <authorList>
            <person name="Narkevich D.A."/>
            <person name="Hlushen A.M."/>
            <person name="Akhremchuk A.E."/>
            <person name="Sikolenko M.A."/>
            <person name="Valentovich L.N."/>
        </authorList>
    </citation>
    <scope>NUCLEOTIDE SEQUENCE</scope>
    <source>
        <strain evidence="7">VOC-14</strain>
        <plasmid evidence="7">pRho-VOC14-L</plasmid>
    </source>
</reference>
<dbReference type="PANTHER" id="PTHR43400">
    <property type="entry name" value="FUMARATE REDUCTASE"/>
    <property type="match status" value="1"/>
</dbReference>
<proteinExistence type="predicted"/>
<evidence type="ECO:0000313" key="10">
    <source>
        <dbReference type="Proteomes" id="UP001231166"/>
    </source>
</evidence>
<dbReference type="InterPro" id="IPR036188">
    <property type="entry name" value="FAD/NAD-bd_sf"/>
</dbReference>
<dbReference type="InterPro" id="IPR003953">
    <property type="entry name" value="FAD-dep_OxRdtase_2_FAD-bd"/>
</dbReference>
<dbReference type="Pfam" id="PF00890">
    <property type="entry name" value="FAD_binding_2"/>
    <property type="match status" value="1"/>
</dbReference>
<dbReference type="Gene3D" id="3.90.700.10">
    <property type="entry name" value="Succinate dehydrogenase/fumarate reductase flavoprotein, catalytic domain"/>
    <property type="match status" value="1"/>
</dbReference>
<dbReference type="Proteomes" id="UP001066327">
    <property type="component" value="Unassembled WGS sequence"/>
</dbReference>
<evidence type="ECO:0000313" key="6">
    <source>
        <dbReference type="EMBL" id="MCZ4588783.1"/>
    </source>
</evidence>
<dbReference type="SUPFAM" id="SSF51905">
    <property type="entry name" value="FAD/NAD(P)-binding domain"/>
    <property type="match status" value="1"/>
</dbReference>
<keyword evidence="2" id="KW-0285">Flavoprotein</keyword>